<dbReference type="EMBL" id="FNJU01000005">
    <property type="protein sequence ID" value="SDP70866.1"/>
    <property type="molecule type" value="Genomic_DNA"/>
</dbReference>
<proteinExistence type="predicted"/>
<sequence length="48" mass="6017">MFEAVDWKLVTFVSYTLFHEYIVHIRFPQIYYMEQMKQQELDTLLKKD</sequence>
<accession>A0A1H0UYE8</accession>
<evidence type="ECO:0000313" key="2">
    <source>
        <dbReference type="Proteomes" id="UP000199159"/>
    </source>
</evidence>
<dbReference type="Proteomes" id="UP000199159">
    <property type="component" value="Unassembled WGS sequence"/>
</dbReference>
<dbReference type="STRING" id="930152.SAMN05216565_105233"/>
<gene>
    <name evidence="1" type="ORF">SAMN05216565_105233</name>
</gene>
<keyword evidence="2" id="KW-1185">Reference proteome</keyword>
<organism evidence="1 2">
    <name type="scientific">Litchfieldia salsa</name>
    <dbReference type="NCBI Taxonomy" id="930152"/>
    <lineage>
        <taxon>Bacteria</taxon>
        <taxon>Bacillati</taxon>
        <taxon>Bacillota</taxon>
        <taxon>Bacilli</taxon>
        <taxon>Bacillales</taxon>
        <taxon>Bacillaceae</taxon>
        <taxon>Litchfieldia</taxon>
    </lineage>
</organism>
<name>A0A1H0UYE8_9BACI</name>
<protein>
    <submittedName>
        <fullName evidence="1">Uncharacterized protein</fullName>
    </submittedName>
</protein>
<reference evidence="2" key="1">
    <citation type="submission" date="2016-10" db="EMBL/GenBank/DDBJ databases">
        <authorList>
            <person name="Varghese N."/>
            <person name="Submissions S."/>
        </authorList>
    </citation>
    <scope>NUCLEOTIDE SEQUENCE [LARGE SCALE GENOMIC DNA]</scope>
    <source>
        <strain evidence="2">IBRC-M10078</strain>
    </source>
</reference>
<dbReference type="AlphaFoldDB" id="A0A1H0UYE8"/>
<evidence type="ECO:0000313" key="1">
    <source>
        <dbReference type="EMBL" id="SDP70866.1"/>
    </source>
</evidence>